<gene>
    <name evidence="2" type="ORF">LEP1GSC059_3590</name>
</gene>
<name>T0GU74_9LEPT</name>
<evidence type="ECO:0000313" key="2">
    <source>
        <dbReference type="EMBL" id="EQA70906.1"/>
    </source>
</evidence>
<reference evidence="2 3" key="1">
    <citation type="submission" date="2013-05" db="EMBL/GenBank/DDBJ databases">
        <authorList>
            <person name="Harkins D.M."/>
            <person name="Durkin A.S."/>
            <person name="Brinkac L.M."/>
            <person name="Haft D.H."/>
            <person name="Selengut J.D."/>
            <person name="Sanka R."/>
            <person name="DePew J."/>
            <person name="Purushe J."/>
            <person name="Hartskeerl R.A."/>
            <person name="Ahmed A."/>
            <person name="van der Linden H."/>
            <person name="Goris M.G.A."/>
            <person name="Vinetz J.M."/>
            <person name="Sutton G.G."/>
            <person name="Nierman W.C."/>
            <person name="Fouts D.E."/>
        </authorList>
    </citation>
    <scope>NUCLEOTIDE SEQUENCE [LARGE SCALE GENOMIC DNA]</scope>
    <source>
        <strain evidence="2 3">CZ214</strain>
    </source>
</reference>
<sequence>MIVTMKFFINSNIFILCYTYLSFFKISYRLEIFRWMRPFDEFQHSVFLSNSCLRNRIDFDGPDKK</sequence>
<keyword evidence="1" id="KW-1133">Transmembrane helix</keyword>
<dbReference type="Proteomes" id="UP000015442">
    <property type="component" value="Unassembled WGS sequence"/>
</dbReference>
<organism evidence="2 3">
    <name type="scientific">Leptospira noguchii serovar Panama str. CZ214</name>
    <dbReference type="NCBI Taxonomy" id="1001595"/>
    <lineage>
        <taxon>Bacteria</taxon>
        <taxon>Pseudomonadati</taxon>
        <taxon>Spirochaetota</taxon>
        <taxon>Spirochaetia</taxon>
        <taxon>Leptospirales</taxon>
        <taxon>Leptospiraceae</taxon>
        <taxon>Leptospira</taxon>
    </lineage>
</organism>
<keyword evidence="1" id="KW-0472">Membrane</keyword>
<accession>T0GU74</accession>
<dbReference type="AlphaFoldDB" id="T0GU74"/>
<evidence type="ECO:0000256" key="1">
    <source>
        <dbReference type="SAM" id="Phobius"/>
    </source>
</evidence>
<keyword evidence="1" id="KW-0812">Transmembrane</keyword>
<protein>
    <submittedName>
        <fullName evidence="2">Uncharacterized protein</fullName>
    </submittedName>
</protein>
<comment type="caution">
    <text evidence="2">The sequence shown here is derived from an EMBL/GenBank/DDBJ whole genome shotgun (WGS) entry which is preliminary data.</text>
</comment>
<dbReference type="EMBL" id="AKWY02000024">
    <property type="protein sequence ID" value="EQA70906.1"/>
    <property type="molecule type" value="Genomic_DNA"/>
</dbReference>
<feature type="transmembrane region" description="Helical" evidence="1">
    <location>
        <begin position="6"/>
        <end position="28"/>
    </location>
</feature>
<proteinExistence type="predicted"/>
<evidence type="ECO:0000313" key="3">
    <source>
        <dbReference type="Proteomes" id="UP000015442"/>
    </source>
</evidence>